<dbReference type="InterPro" id="IPR037066">
    <property type="entry name" value="Plug_dom_sf"/>
</dbReference>
<dbReference type="Pfam" id="PF07715">
    <property type="entry name" value="Plug"/>
    <property type="match status" value="1"/>
</dbReference>
<dbReference type="SUPFAM" id="SSF56935">
    <property type="entry name" value="Porins"/>
    <property type="match status" value="1"/>
</dbReference>
<keyword evidence="7" id="KW-0998">Cell outer membrane</keyword>
<evidence type="ECO:0000313" key="11">
    <source>
        <dbReference type="Proteomes" id="UP000029736"/>
    </source>
</evidence>
<dbReference type="Gene3D" id="2.40.170.20">
    <property type="entry name" value="TonB-dependent receptor, beta-barrel domain"/>
    <property type="match status" value="1"/>
</dbReference>
<dbReference type="AlphaFoldDB" id="A0A098SC47"/>
<dbReference type="EMBL" id="JPOS01000003">
    <property type="protein sequence ID" value="KGE89751.1"/>
    <property type="molecule type" value="Genomic_DNA"/>
</dbReference>
<dbReference type="STRING" id="1524460.IX84_01615"/>
<evidence type="ECO:0000256" key="1">
    <source>
        <dbReference type="ARBA" id="ARBA00004571"/>
    </source>
</evidence>
<dbReference type="GO" id="GO:0044718">
    <property type="term" value="P:siderophore transmembrane transport"/>
    <property type="evidence" value="ECO:0007669"/>
    <property type="project" value="TreeGrafter"/>
</dbReference>
<name>A0A098SC47_9BACT</name>
<keyword evidence="3" id="KW-1134">Transmembrane beta strand</keyword>
<dbReference type="OrthoDB" id="9803050at2"/>
<dbReference type="PANTHER" id="PTHR30069:SF29">
    <property type="entry name" value="HEMOGLOBIN AND HEMOGLOBIN-HAPTOGLOBIN-BINDING PROTEIN 1-RELATED"/>
    <property type="match status" value="1"/>
</dbReference>
<evidence type="ECO:0000256" key="8">
    <source>
        <dbReference type="SAM" id="SignalP"/>
    </source>
</evidence>
<accession>A0A098SC47</accession>
<comment type="subcellular location">
    <subcellularLocation>
        <location evidence="1">Cell outer membrane</location>
        <topology evidence="1">Multi-pass membrane protein</topology>
    </subcellularLocation>
</comment>
<feature type="chain" id="PRO_5001948154" description="TonB-dependent receptor plug domain-containing protein" evidence="8">
    <location>
        <begin position="20"/>
        <end position="786"/>
    </location>
</feature>
<comment type="caution">
    <text evidence="10">The sequence shown here is derived from an EMBL/GenBank/DDBJ whole genome shotgun (WGS) entry which is preliminary data.</text>
</comment>
<keyword evidence="11" id="KW-1185">Reference proteome</keyword>
<reference evidence="10 11" key="1">
    <citation type="journal article" date="2014" name="Int. J. Syst. Evol. Microbiol.">
        <title>Phaeodactylibacter xiamenensis gen. nov., sp. nov., a member of the family Saprospiraceae isolated from the marine alga Phaeodactylum tricornutum.</title>
        <authorList>
            <person name="Chen Z.Jr."/>
            <person name="Lei X."/>
            <person name="Lai Q."/>
            <person name="Li Y."/>
            <person name="Zhang B."/>
            <person name="Zhang J."/>
            <person name="Zhang H."/>
            <person name="Yang L."/>
            <person name="Zheng W."/>
            <person name="Tian Y."/>
            <person name="Yu Z."/>
            <person name="Xu H.Jr."/>
            <person name="Zheng T."/>
        </authorList>
    </citation>
    <scope>NUCLEOTIDE SEQUENCE [LARGE SCALE GENOMIC DNA]</scope>
    <source>
        <strain evidence="10 11">KD52</strain>
    </source>
</reference>
<keyword evidence="4" id="KW-0812">Transmembrane</keyword>
<dbReference type="Gene3D" id="2.170.130.10">
    <property type="entry name" value="TonB-dependent receptor, plug domain"/>
    <property type="match status" value="1"/>
</dbReference>
<evidence type="ECO:0000256" key="4">
    <source>
        <dbReference type="ARBA" id="ARBA00022692"/>
    </source>
</evidence>
<evidence type="ECO:0000256" key="7">
    <source>
        <dbReference type="ARBA" id="ARBA00023237"/>
    </source>
</evidence>
<feature type="domain" description="TonB-dependent receptor plug" evidence="9">
    <location>
        <begin position="140"/>
        <end position="218"/>
    </location>
</feature>
<keyword evidence="6" id="KW-0472">Membrane</keyword>
<dbReference type="Pfam" id="PF13715">
    <property type="entry name" value="CarbopepD_reg_2"/>
    <property type="match status" value="1"/>
</dbReference>
<dbReference type="Gene3D" id="2.60.40.1120">
    <property type="entry name" value="Carboxypeptidase-like, regulatory domain"/>
    <property type="match status" value="1"/>
</dbReference>
<dbReference type="GO" id="GO:0015344">
    <property type="term" value="F:siderophore uptake transmembrane transporter activity"/>
    <property type="evidence" value="ECO:0007669"/>
    <property type="project" value="TreeGrafter"/>
</dbReference>
<dbReference type="Proteomes" id="UP000029736">
    <property type="component" value="Unassembled WGS sequence"/>
</dbReference>
<dbReference type="InterPro" id="IPR008969">
    <property type="entry name" value="CarboxyPept-like_regulatory"/>
</dbReference>
<dbReference type="InterPro" id="IPR036942">
    <property type="entry name" value="Beta-barrel_TonB_sf"/>
</dbReference>
<dbReference type="InterPro" id="IPR012910">
    <property type="entry name" value="Plug_dom"/>
</dbReference>
<dbReference type="InterPro" id="IPR039426">
    <property type="entry name" value="TonB-dep_rcpt-like"/>
</dbReference>
<proteinExistence type="predicted"/>
<keyword evidence="2" id="KW-0813">Transport</keyword>
<organism evidence="10 11">
    <name type="scientific">Phaeodactylibacter xiamenensis</name>
    <dbReference type="NCBI Taxonomy" id="1524460"/>
    <lineage>
        <taxon>Bacteria</taxon>
        <taxon>Pseudomonadati</taxon>
        <taxon>Bacteroidota</taxon>
        <taxon>Saprospiria</taxon>
        <taxon>Saprospirales</taxon>
        <taxon>Haliscomenobacteraceae</taxon>
        <taxon>Phaeodactylibacter</taxon>
    </lineage>
</organism>
<dbReference type="RefSeq" id="WP_044215966.1">
    <property type="nucleotide sequence ID" value="NZ_JBKAGJ010000005.1"/>
</dbReference>
<evidence type="ECO:0000256" key="6">
    <source>
        <dbReference type="ARBA" id="ARBA00023136"/>
    </source>
</evidence>
<gene>
    <name evidence="10" type="ORF">IX84_01615</name>
</gene>
<protein>
    <recommendedName>
        <fullName evidence="9">TonB-dependent receptor plug domain-containing protein</fullName>
    </recommendedName>
</protein>
<evidence type="ECO:0000313" key="10">
    <source>
        <dbReference type="EMBL" id="KGE89751.1"/>
    </source>
</evidence>
<dbReference type="GO" id="GO:0009279">
    <property type="term" value="C:cell outer membrane"/>
    <property type="evidence" value="ECO:0007669"/>
    <property type="project" value="UniProtKB-SubCell"/>
</dbReference>
<evidence type="ECO:0000259" key="9">
    <source>
        <dbReference type="Pfam" id="PF07715"/>
    </source>
</evidence>
<evidence type="ECO:0000256" key="5">
    <source>
        <dbReference type="ARBA" id="ARBA00022729"/>
    </source>
</evidence>
<dbReference type="PANTHER" id="PTHR30069">
    <property type="entry name" value="TONB-DEPENDENT OUTER MEMBRANE RECEPTOR"/>
    <property type="match status" value="1"/>
</dbReference>
<feature type="signal peptide" evidence="8">
    <location>
        <begin position="1"/>
        <end position="19"/>
    </location>
</feature>
<evidence type="ECO:0000256" key="3">
    <source>
        <dbReference type="ARBA" id="ARBA00022452"/>
    </source>
</evidence>
<evidence type="ECO:0000256" key="2">
    <source>
        <dbReference type="ARBA" id="ARBA00022448"/>
    </source>
</evidence>
<dbReference type="SUPFAM" id="SSF49464">
    <property type="entry name" value="Carboxypeptidase regulatory domain-like"/>
    <property type="match status" value="1"/>
</dbReference>
<sequence>MKQLLLLLGFLALSLPCLAQKHTISGYLRDANSGEPLISANIYDRYSDQGTVTNVYGFYSLTLPADSVHINFSYIGYESVEHAFLLKQDTTLNIDLDGAVQLEEVVVRASRQGERIEERSQMSQMTVPVEQIKMAPVLLGETDVLKTLQLLPGVQSGGEGQTGLYVRGGSPDQNLVLLDGVPIYNTSHLLGIFSVFNADAVKNVTLTKGGFPARYGGRLSSILEINMKEGNLQEWHGEGAIGMISSRLTLEGPIKKDKTSILVSGRRTYADLLFRPIVALANQQSEEDVKIKLHFYDFNAKLQHKFNDKHRLYLSAYLGADVFFTDVTDDEDSFGGGIDWGNSISALRWNWQINNKLFANTTLTYSRFQIDVIAEQSSRYNDGSEESFSANYFSGIEDWAGRIDFDYLPAPGHYIRFGGGVTNHTYRPGALSLDVAFDQERFDTLIGSQNEFSDELFIYVEDDMQLGKLKANVGLHGSGFKVGDEFYTSLQPRIGLNYLLPKDVALKASFATMAQFINLLTSESFSLPTDLWVPSTERIKPQQSWQVAAGAAKTFGDGIEVSLEGYYKKMHNVISYKEGASFLFGLENDWQDKVTQGEGESYGAELFVQKKFGRTTGWLGYTLSWNYRQFDEINGGRRYPFRYDRRHDLSLVVNHDFNERISLSGAWVYGTGNAVTINTFEYPINYFGSDFFSGFSTIQSGGERNAFRMTDYHRLDLSLRMTKQMKRHVRTWVFGVYNAYFHRNPYFILADRDLVQQPDGSFEEQPVFREVSILPIIPSISYQFKF</sequence>
<keyword evidence="5 8" id="KW-0732">Signal</keyword>